<proteinExistence type="predicted"/>
<dbReference type="InterPro" id="IPR023214">
    <property type="entry name" value="HAD_sf"/>
</dbReference>
<name>A0ABV2AAY1_9GAMM</name>
<dbReference type="PANTHER" id="PTHR43434">
    <property type="entry name" value="PHOSPHOGLYCOLATE PHOSPHATASE"/>
    <property type="match status" value="1"/>
</dbReference>
<dbReference type="Pfam" id="PF13419">
    <property type="entry name" value="HAD_2"/>
    <property type="match status" value="1"/>
</dbReference>
<comment type="caution">
    <text evidence="1">The sequence shown here is derived from an EMBL/GenBank/DDBJ whole genome shotgun (WGS) entry which is preliminary data.</text>
</comment>
<dbReference type="InterPro" id="IPR006439">
    <property type="entry name" value="HAD-SF_hydro_IA"/>
</dbReference>
<dbReference type="SUPFAM" id="SSF56784">
    <property type="entry name" value="HAD-like"/>
    <property type="match status" value="1"/>
</dbReference>
<dbReference type="RefSeq" id="WP_352889557.1">
    <property type="nucleotide sequence ID" value="NZ_JBEPIJ010000010.1"/>
</dbReference>
<gene>
    <name evidence="1" type="ORF">ABSH63_10400</name>
</gene>
<keyword evidence="2" id="KW-1185">Reference proteome</keyword>
<dbReference type="Gene3D" id="1.10.150.240">
    <property type="entry name" value="Putative phosphatase, domain 2"/>
    <property type="match status" value="1"/>
</dbReference>
<organism evidence="1 2">
    <name type="scientific">Sinimarinibacterium thermocellulolyticum</name>
    <dbReference type="NCBI Taxonomy" id="3170016"/>
    <lineage>
        <taxon>Bacteria</taxon>
        <taxon>Pseudomonadati</taxon>
        <taxon>Pseudomonadota</taxon>
        <taxon>Gammaproteobacteria</taxon>
        <taxon>Nevskiales</taxon>
        <taxon>Nevskiaceae</taxon>
        <taxon>Sinimarinibacterium</taxon>
    </lineage>
</organism>
<dbReference type="InterPro" id="IPR050155">
    <property type="entry name" value="HAD-like_hydrolase_sf"/>
</dbReference>
<dbReference type="Proteomes" id="UP001465331">
    <property type="component" value="Unassembled WGS sequence"/>
</dbReference>
<dbReference type="SFLD" id="SFLDS00003">
    <property type="entry name" value="Haloacid_Dehalogenase"/>
    <property type="match status" value="1"/>
</dbReference>
<dbReference type="InterPro" id="IPR041492">
    <property type="entry name" value="HAD_2"/>
</dbReference>
<dbReference type="EMBL" id="JBEPIJ010000010">
    <property type="protein sequence ID" value="MES0874410.1"/>
    <property type="molecule type" value="Genomic_DNA"/>
</dbReference>
<keyword evidence="1" id="KW-0378">Hydrolase</keyword>
<evidence type="ECO:0000313" key="1">
    <source>
        <dbReference type="EMBL" id="MES0874410.1"/>
    </source>
</evidence>
<protein>
    <submittedName>
        <fullName evidence="1">HAD-IA family hydrolase</fullName>
    </submittedName>
</protein>
<dbReference type="SFLD" id="SFLDG01129">
    <property type="entry name" value="C1.5:_HAD__Beta-PGM__Phosphata"/>
    <property type="match status" value="1"/>
</dbReference>
<sequence>MKYELLIFDWDGTLADSAGQIVSAMQAAILGLGLPPREDQAIRELIGLGLDDVLARLYPELEPGGLRALLEGYRAKWLSAGTFEAPLFAGSIEAIRELRARGHRIAIATGKSRRGLDRSLRHHASLAELIVNSRCADETAAKPNPLMLRELLAAEGVTAERALMIGDTEYDMAMAQAIGMDGLGVACGVHDPGRLRRAGAAAVIATVAELPTWLFRAGDSRPRAAAGTAQ</sequence>
<accession>A0ABV2AAY1</accession>
<reference evidence="1 2" key="1">
    <citation type="submission" date="2024-06" db="EMBL/GenBank/DDBJ databases">
        <authorList>
            <person name="Li Z."/>
            <person name="Jiang Y."/>
        </authorList>
    </citation>
    <scope>NUCLEOTIDE SEQUENCE [LARGE SCALE GENOMIC DNA]</scope>
    <source>
        <strain evidence="1 2">HSW-8</strain>
    </source>
</reference>
<dbReference type="NCBIfam" id="TIGR01549">
    <property type="entry name" value="HAD-SF-IA-v1"/>
    <property type="match status" value="1"/>
</dbReference>
<dbReference type="GO" id="GO:0016787">
    <property type="term" value="F:hydrolase activity"/>
    <property type="evidence" value="ECO:0007669"/>
    <property type="project" value="UniProtKB-KW"/>
</dbReference>
<dbReference type="PANTHER" id="PTHR43434:SF24">
    <property type="entry name" value="HYDROLASE-RELATED"/>
    <property type="match status" value="1"/>
</dbReference>
<dbReference type="InterPro" id="IPR023198">
    <property type="entry name" value="PGP-like_dom2"/>
</dbReference>
<dbReference type="Gene3D" id="3.40.50.1000">
    <property type="entry name" value="HAD superfamily/HAD-like"/>
    <property type="match status" value="1"/>
</dbReference>
<dbReference type="InterPro" id="IPR036412">
    <property type="entry name" value="HAD-like_sf"/>
</dbReference>
<evidence type="ECO:0000313" key="2">
    <source>
        <dbReference type="Proteomes" id="UP001465331"/>
    </source>
</evidence>